<comment type="caution">
    <text evidence="1">The sequence shown here is derived from an EMBL/GenBank/DDBJ whole genome shotgun (WGS) entry which is preliminary data.</text>
</comment>
<dbReference type="EMBL" id="VSSQ01006128">
    <property type="protein sequence ID" value="MPM31629.1"/>
    <property type="molecule type" value="Genomic_DNA"/>
</dbReference>
<name>A0A644YTI4_9ZZZZ</name>
<protein>
    <submittedName>
        <fullName evidence="1">Uncharacterized protein</fullName>
    </submittedName>
</protein>
<evidence type="ECO:0000313" key="1">
    <source>
        <dbReference type="EMBL" id="MPM31629.1"/>
    </source>
</evidence>
<dbReference type="AlphaFoldDB" id="A0A644YTI4"/>
<gene>
    <name evidence="1" type="ORF">SDC9_78185</name>
</gene>
<sequence length="121" mass="13263">MPVNYTPQERQSLLNSLGIGRANAIGARRLAQILGYPTGGNQVQLRGLIKECIEVDGDLIGAATGRPAGFFIISNVNELENYLNSLENRTRSDNQRRTALINSWNGNVANVRTTKQPLIIT</sequence>
<accession>A0A644YTI4</accession>
<organism evidence="1">
    <name type="scientific">bioreactor metagenome</name>
    <dbReference type="NCBI Taxonomy" id="1076179"/>
    <lineage>
        <taxon>unclassified sequences</taxon>
        <taxon>metagenomes</taxon>
        <taxon>ecological metagenomes</taxon>
    </lineage>
</organism>
<proteinExistence type="predicted"/>
<reference evidence="1" key="1">
    <citation type="submission" date="2019-08" db="EMBL/GenBank/DDBJ databases">
        <authorList>
            <person name="Kucharzyk K."/>
            <person name="Murdoch R.W."/>
            <person name="Higgins S."/>
            <person name="Loffler F."/>
        </authorList>
    </citation>
    <scope>NUCLEOTIDE SEQUENCE</scope>
</reference>